<keyword evidence="4" id="KW-0134">Cell wall</keyword>
<dbReference type="Gene3D" id="1.25.40.10">
    <property type="entry name" value="Tetratricopeptide repeat domain"/>
    <property type="match status" value="2"/>
</dbReference>
<dbReference type="InterPro" id="IPR002885">
    <property type="entry name" value="PPR_rpt"/>
</dbReference>
<keyword evidence="13" id="KW-0961">Cell wall biogenesis/degradation</keyword>
<dbReference type="PROSITE" id="PS51762">
    <property type="entry name" value="GH16_2"/>
    <property type="match status" value="1"/>
</dbReference>
<feature type="domain" description="GH16" evidence="18">
    <location>
        <begin position="19"/>
        <end position="223"/>
    </location>
</feature>
<dbReference type="AlphaFoldDB" id="A0A8S2AAI5"/>
<evidence type="ECO:0000256" key="17">
    <source>
        <dbReference type="SAM" id="SignalP"/>
    </source>
</evidence>
<dbReference type="GO" id="GO:0004553">
    <property type="term" value="F:hydrolase activity, hydrolyzing O-glycosyl compounds"/>
    <property type="evidence" value="ECO:0007669"/>
    <property type="project" value="InterPro"/>
</dbReference>
<dbReference type="FunFam" id="2.60.120.200:FF:000025">
    <property type="entry name" value="Xyloglucan endotransglucosylase/hydrolase"/>
    <property type="match status" value="1"/>
</dbReference>
<evidence type="ECO:0000256" key="13">
    <source>
        <dbReference type="ARBA" id="ARBA00023316"/>
    </source>
</evidence>
<keyword evidence="11" id="KW-1015">Disulfide bond</keyword>
<feature type="region of interest" description="Disordered" evidence="16">
    <location>
        <begin position="311"/>
        <end position="336"/>
    </location>
</feature>
<evidence type="ECO:0000256" key="15">
    <source>
        <dbReference type="PROSITE-ProRule" id="PRU00708"/>
    </source>
</evidence>
<dbReference type="Pfam" id="PF13812">
    <property type="entry name" value="PPR_3"/>
    <property type="match status" value="1"/>
</dbReference>
<keyword evidence="9" id="KW-0677">Repeat</keyword>
<evidence type="ECO:0000256" key="16">
    <source>
        <dbReference type="SAM" id="MobiDB-lite"/>
    </source>
</evidence>
<dbReference type="EMBL" id="LR999455">
    <property type="protein sequence ID" value="CAE6062859.1"/>
    <property type="molecule type" value="Genomic_DNA"/>
</dbReference>
<feature type="region of interest" description="Disordered" evidence="16">
    <location>
        <begin position="382"/>
        <end position="401"/>
    </location>
</feature>
<evidence type="ECO:0000256" key="4">
    <source>
        <dbReference type="ARBA" id="ARBA00022512"/>
    </source>
</evidence>
<dbReference type="Pfam" id="PF06955">
    <property type="entry name" value="XET_C"/>
    <property type="match status" value="1"/>
</dbReference>
<evidence type="ECO:0000256" key="14">
    <source>
        <dbReference type="ARBA" id="ARBA00034022"/>
    </source>
</evidence>
<feature type="chain" id="PRO_5035929550" description="xyloglucan:xyloglucosyl transferase" evidence="17">
    <location>
        <begin position="21"/>
        <end position="799"/>
    </location>
</feature>
<evidence type="ECO:0000256" key="11">
    <source>
        <dbReference type="ARBA" id="ARBA00023157"/>
    </source>
</evidence>
<keyword evidence="5" id="KW-0052">Apoplast</keyword>
<reference evidence="19" key="1">
    <citation type="submission" date="2021-01" db="EMBL/GenBank/DDBJ databases">
        <authorList>
            <person name="Bezrukov I."/>
        </authorList>
    </citation>
    <scope>NUCLEOTIDE SEQUENCE</scope>
</reference>
<dbReference type="GO" id="GO:0042546">
    <property type="term" value="P:cell wall biogenesis"/>
    <property type="evidence" value="ECO:0007669"/>
    <property type="project" value="InterPro"/>
</dbReference>
<feature type="signal peptide" evidence="17">
    <location>
        <begin position="1"/>
        <end position="20"/>
    </location>
</feature>
<dbReference type="Pfam" id="PF00722">
    <property type="entry name" value="Glyco_hydro_16"/>
    <property type="match status" value="1"/>
</dbReference>
<name>A0A8S2AAI5_ARAAE</name>
<evidence type="ECO:0000256" key="1">
    <source>
        <dbReference type="ARBA" id="ARBA00004191"/>
    </source>
</evidence>
<dbReference type="PROSITE" id="PS51375">
    <property type="entry name" value="PPR"/>
    <property type="match status" value="1"/>
</dbReference>
<evidence type="ECO:0000313" key="20">
    <source>
        <dbReference type="Proteomes" id="UP000682877"/>
    </source>
</evidence>
<keyword evidence="6" id="KW-0964">Secreted</keyword>
<dbReference type="InterPro" id="IPR016455">
    <property type="entry name" value="XTH"/>
</dbReference>
<dbReference type="PANTHER" id="PTHR47930">
    <property type="entry name" value="YALI0C12947P"/>
    <property type="match status" value="1"/>
</dbReference>
<evidence type="ECO:0000256" key="9">
    <source>
        <dbReference type="ARBA" id="ARBA00022737"/>
    </source>
</evidence>
<evidence type="ECO:0000256" key="2">
    <source>
        <dbReference type="ARBA" id="ARBA00004271"/>
    </source>
</evidence>
<dbReference type="InterPro" id="IPR000757">
    <property type="entry name" value="Beta-glucanase-like"/>
</dbReference>
<feature type="compositionally biased region" description="Basic residues" evidence="16">
    <location>
        <begin position="312"/>
        <end position="324"/>
    </location>
</feature>
<proteinExistence type="predicted"/>
<dbReference type="Gene3D" id="2.60.120.200">
    <property type="match status" value="1"/>
</dbReference>
<dbReference type="InterPro" id="IPR011990">
    <property type="entry name" value="TPR-like_helical_dom_sf"/>
</dbReference>
<evidence type="ECO:0000256" key="3">
    <source>
        <dbReference type="ARBA" id="ARBA00012152"/>
    </source>
</evidence>
<dbReference type="EC" id="2.4.1.207" evidence="3"/>
<feature type="region of interest" description="Disordered" evidence="16">
    <location>
        <begin position="429"/>
        <end position="452"/>
    </location>
</feature>
<evidence type="ECO:0000256" key="7">
    <source>
        <dbReference type="ARBA" id="ARBA00022679"/>
    </source>
</evidence>
<evidence type="ECO:0000256" key="10">
    <source>
        <dbReference type="ARBA" id="ARBA00022801"/>
    </source>
</evidence>
<dbReference type="GO" id="GO:0016762">
    <property type="term" value="F:xyloglucan:xyloglucosyl transferase activity"/>
    <property type="evidence" value="ECO:0007669"/>
    <property type="project" value="UniProtKB-EC"/>
</dbReference>
<dbReference type="Proteomes" id="UP000682877">
    <property type="component" value="Chromosome 5"/>
</dbReference>
<keyword evidence="20" id="KW-1185">Reference proteome</keyword>
<evidence type="ECO:0000256" key="5">
    <source>
        <dbReference type="ARBA" id="ARBA00022523"/>
    </source>
</evidence>
<dbReference type="CDD" id="cd02176">
    <property type="entry name" value="GH16_XET"/>
    <property type="match status" value="1"/>
</dbReference>
<evidence type="ECO:0000259" key="18">
    <source>
        <dbReference type="PROSITE" id="PS51762"/>
    </source>
</evidence>
<organism evidence="19 20">
    <name type="scientific">Arabidopsis arenosa</name>
    <name type="common">Sand rock-cress</name>
    <name type="synonym">Cardaminopsis arenosa</name>
    <dbReference type="NCBI Taxonomy" id="38785"/>
    <lineage>
        <taxon>Eukaryota</taxon>
        <taxon>Viridiplantae</taxon>
        <taxon>Streptophyta</taxon>
        <taxon>Embryophyta</taxon>
        <taxon>Tracheophyta</taxon>
        <taxon>Spermatophyta</taxon>
        <taxon>Magnoliopsida</taxon>
        <taxon>eudicotyledons</taxon>
        <taxon>Gunneridae</taxon>
        <taxon>Pentapetalae</taxon>
        <taxon>rosids</taxon>
        <taxon>malvids</taxon>
        <taxon>Brassicales</taxon>
        <taxon>Brassicaceae</taxon>
        <taxon>Camelineae</taxon>
        <taxon>Arabidopsis</taxon>
    </lineage>
</organism>
<gene>
    <name evidence="19" type="ORF">AARE701A_LOCUS11804</name>
</gene>
<comment type="subcellular location">
    <subcellularLocation>
        <location evidence="1">Secreted</location>
        <location evidence="1">Cell wall</location>
    </subcellularLocation>
    <subcellularLocation>
        <location evidence="2">Secreted</location>
        <location evidence="2">Extracellular space</location>
        <location evidence="2">Apoplast</location>
    </subcellularLocation>
</comment>
<comment type="catalytic activity">
    <reaction evidence="14">
        <text>breaks a beta-(1-&gt;4) bond in the backbone of a xyloglucan and transfers the xyloglucanyl segment on to O-4 of the non-reducing terminal glucose residue of an acceptor, which can be a xyloglucan or an oligosaccharide of xyloglucan.</text>
        <dbReference type="EC" id="2.4.1.207"/>
    </reaction>
</comment>
<keyword evidence="12" id="KW-0326">Glycosidase</keyword>
<keyword evidence="7" id="KW-0808">Transferase</keyword>
<dbReference type="SUPFAM" id="SSF49899">
    <property type="entry name" value="Concanavalin A-like lectins/glucanases"/>
    <property type="match status" value="1"/>
</dbReference>
<accession>A0A8S2AAI5</accession>
<evidence type="ECO:0000256" key="8">
    <source>
        <dbReference type="ARBA" id="ARBA00022729"/>
    </source>
</evidence>
<dbReference type="GO" id="GO:0010411">
    <property type="term" value="P:xyloglucan metabolic process"/>
    <property type="evidence" value="ECO:0007669"/>
    <property type="project" value="InterPro"/>
</dbReference>
<dbReference type="GO" id="GO:0048046">
    <property type="term" value="C:apoplast"/>
    <property type="evidence" value="ECO:0007669"/>
    <property type="project" value="UniProtKB-SubCell"/>
</dbReference>
<dbReference type="PANTHER" id="PTHR47930:SF2">
    <property type="entry name" value="PENTATRICOPEPTIDE REPEAT PROTEIN (AFU_ORTHOLOGUE AFUA_8G04250)"/>
    <property type="match status" value="1"/>
</dbReference>
<dbReference type="GO" id="GO:0071555">
    <property type="term" value="P:cell wall organization"/>
    <property type="evidence" value="ECO:0007669"/>
    <property type="project" value="UniProtKB-KW"/>
</dbReference>
<keyword evidence="10" id="KW-0378">Hydrolase</keyword>
<evidence type="ECO:0000313" key="19">
    <source>
        <dbReference type="EMBL" id="CAE6062859.1"/>
    </source>
</evidence>
<sequence>METLSRLLVFMSLFSGLVSGFALQNLPITSFEEGYTQLFGDKNLFVHKDGKSVRLTLDERTGSGFVSNDLYLHGFFSASIKLPSDYSAGVVVAFYMSNGDMYEKNHDEIDFEFLGNIRGKEWRIQTNIYGNGSTHLGREERYNLWFDPTEDFHQYSILWSDSYIIFFVDNVPIREVKRTAAMGGDFPSKPMSLYTTIWDGSKWATDGGKYGVNYKYAPYIARFSDLVLHGCPVDPIEQFPRCDEGAAEDIRAAQEITPSQRSKMDVFRRKHMTYSYCYDRTRYKVALSECVVNPAEAQRLRVYDPVTFGGIPRRHRNGKHRSKRSRVDGTESLGNIGVTRVNASQRNHSKKLTKNLRNPRRTKLPPDFGVNLYLRKPKIEPVVDDYNDDDDGDVQDQESVDDDAVVWEPEEIEAISSLFQKRIPQKPGKPIRVRPLPLPQPHKLRPLGLPTPKKNIRSAALSSVSKQVYKDPSFLIGLAREIKSLPSSDADVSLVLNKWVSFLRKGSLSMTIRELGHMGLPERALQTYHWAEKHSHLVPDNRILASTIQVLAKHHELKLLKFDNSLASKNVIEAMIKGCIEGGWLNLARKLILISKSNNRILDSSIYVKMILEIAKNPDKYHLVVTLLEELKEREDLKLSQQDCTGIMKICVKLGEFELVESLFDWFKESNREPSVVMYTTMIHSRYSEQKYREAMNVVWEMEESNCLLDLPAYRVVIKLFVALDDLGRAMRYYSKLKEAGFSPTYDIYRDMINVYTASGRLTKCKEICKEVEDAGLRLDKDTLFMLLQLEKQTMSLLH</sequence>
<keyword evidence="8 17" id="KW-0732">Signal</keyword>
<evidence type="ECO:0000256" key="12">
    <source>
        <dbReference type="ARBA" id="ARBA00023295"/>
    </source>
</evidence>
<protein>
    <recommendedName>
        <fullName evidence="3">xyloglucan:xyloglucosyl transferase</fullName>
        <ecNumber evidence="3">2.4.1.207</ecNumber>
    </recommendedName>
</protein>
<dbReference type="Pfam" id="PF01535">
    <property type="entry name" value="PPR"/>
    <property type="match status" value="1"/>
</dbReference>
<dbReference type="InterPro" id="IPR010713">
    <property type="entry name" value="XET_C"/>
</dbReference>
<feature type="repeat" description="PPR" evidence="15">
    <location>
        <begin position="710"/>
        <end position="744"/>
    </location>
</feature>
<evidence type="ECO:0000256" key="6">
    <source>
        <dbReference type="ARBA" id="ARBA00022525"/>
    </source>
</evidence>
<dbReference type="InterPro" id="IPR013320">
    <property type="entry name" value="ConA-like_dom_sf"/>
</dbReference>